<protein>
    <submittedName>
        <fullName evidence="2">Uncharacterized protein</fullName>
    </submittedName>
</protein>
<comment type="caution">
    <text evidence="2">The sequence shown here is derived from an EMBL/GenBank/DDBJ whole genome shotgun (WGS) entry which is preliminary data.</text>
</comment>
<dbReference type="AlphaFoldDB" id="A0A4Y2AQB0"/>
<gene>
    <name evidence="2" type="ORF">AVEN_143676_1</name>
</gene>
<feature type="region of interest" description="Disordered" evidence="1">
    <location>
        <begin position="19"/>
        <end position="43"/>
    </location>
</feature>
<evidence type="ECO:0000313" key="2">
    <source>
        <dbReference type="EMBL" id="GBL81376.1"/>
    </source>
</evidence>
<organism evidence="2 3">
    <name type="scientific">Araneus ventricosus</name>
    <name type="common">Orbweaver spider</name>
    <name type="synonym">Epeira ventricosa</name>
    <dbReference type="NCBI Taxonomy" id="182803"/>
    <lineage>
        <taxon>Eukaryota</taxon>
        <taxon>Metazoa</taxon>
        <taxon>Ecdysozoa</taxon>
        <taxon>Arthropoda</taxon>
        <taxon>Chelicerata</taxon>
        <taxon>Arachnida</taxon>
        <taxon>Araneae</taxon>
        <taxon>Araneomorphae</taxon>
        <taxon>Entelegynae</taxon>
        <taxon>Araneoidea</taxon>
        <taxon>Araneidae</taxon>
        <taxon>Araneus</taxon>
    </lineage>
</organism>
<evidence type="ECO:0000256" key="1">
    <source>
        <dbReference type="SAM" id="MobiDB-lite"/>
    </source>
</evidence>
<dbReference type="EMBL" id="BGPR01000025">
    <property type="protein sequence ID" value="GBL81376.1"/>
    <property type="molecule type" value="Genomic_DNA"/>
</dbReference>
<sequence>MHKVQTSSVGVVRKFGRGVPAYVSPSSSDRGSELRAPSQSTLRVASKRDVSVTKLNGNNPREPYLDCMVGRKRIPQSIKSLLSHACHIQLNIIVLKNLIAPLG</sequence>
<reference evidence="2 3" key="1">
    <citation type="journal article" date="2019" name="Sci. Rep.">
        <title>Orb-weaving spider Araneus ventricosus genome elucidates the spidroin gene catalogue.</title>
        <authorList>
            <person name="Kono N."/>
            <person name="Nakamura H."/>
            <person name="Ohtoshi R."/>
            <person name="Moran D.A.P."/>
            <person name="Shinohara A."/>
            <person name="Yoshida Y."/>
            <person name="Fujiwara M."/>
            <person name="Mori M."/>
            <person name="Tomita M."/>
            <person name="Arakawa K."/>
        </authorList>
    </citation>
    <scope>NUCLEOTIDE SEQUENCE [LARGE SCALE GENOMIC DNA]</scope>
</reference>
<name>A0A4Y2AQB0_ARAVE</name>
<accession>A0A4Y2AQB0</accession>
<keyword evidence="3" id="KW-1185">Reference proteome</keyword>
<proteinExistence type="predicted"/>
<dbReference type="Proteomes" id="UP000499080">
    <property type="component" value="Unassembled WGS sequence"/>
</dbReference>
<evidence type="ECO:0000313" key="3">
    <source>
        <dbReference type="Proteomes" id="UP000499080"/>
    </source>
</evidence>